<evidence type="ECO:0000259" key="6">
    <source>
        <dbReference type="PROSITE" id="PS50850"/>
    </source>
</evidence>
<dbReference type="PANTHER" id="PTHR23537">
    <property type="match status" value="1"/>
</dbReference>
<dbReference type="GO" id="GO:0022857">
    <property type="term" value="F:transmembrane transporter activity"/>
    <property type="evidence" value="ECO:0007669"/>
    <property type="project" value="InterPro"/>
</dbReference>
<feature type="transmembrane region" description="Helical" evidence="5">
    <location>
        <begin position="171"/>
        <end position="189"/>
    </location>
</feature>
<evidence type="ECO:0000256" key="4">
    <source>
        <dbReference type="SAM" id="MobiDB-lite"/>
    </source>
</evidence>
<dbReference type="EMBL" id="JALPRX010000023">
    <property type="protein sequence ID" value="MCK8784032.1"/>
    <property type="molecule type" value="Genomic_DNA"/>
</dbReference>
<dbReference type="InterPro" id="IPR036259">
    <property type="entry name" value="MFS_trans_sf"/>
</dbReference>
<feature type="compositionally biased region" description="Low complexity" evidence="4">
    <location>
        <begin position="119"/>
        <end position="128"/>
    </location>
</feature>
<evidence type="ECO:0000256" key="2">
    <source>
        <dbReference type="ARBA" id="ARBA00022989"/>
    </source>
</evidence>
<comment type="caution">
    <text evidence="7">The sequence shown here is derived from an EMBL/GenBank/DDBJ whole genome shotgun (WGS) entry which is preliminary data.</text>
</comment>
<feature type="region of interest" description="Disordered" evidence="4">
    <location>
        <begin position="1"/>
        <end position="128"/>
    </location>
</feature>
<keyword evidence="3 5" id="KW-0472">Membrane</keyword>
<evidence type="ECO:0000256" key="5">
    <source>
        <dbReference type="SAM" id="Phobius"/>
    </source>
</evidence>
<dbReference type="PANTHER" id="PTHR23537:SF1">
    <property type="entry name" value="SUGAR TRANSPORTER"/>
    <property type="match status" value="1"/>
</dbReference>
<dbReference type="GO" id="GO:0005886">
    <property type="term" value="C:plasma membrane"/>
    <property type="evidence" value="ECO:0007669"/>
    <property type="project" value="TreeGrafter"/>
</dbReference>
<feature type="transmembrane region" description="Helical" evidence="5">
    <location>
        <begin position="278"/>
        <end position="300"/>
    </location>
</feature>
<dbReference type="Proteomes" id="UP001139516">
    <property type="component" value="Unassembled WGS sequence"/>
</dbReference>
<keyword evidence="8" id="KW-1185">Reference proteome</keyword>
<dbReference type="SUPFAM" id="SSF103473">
    <property type="entry name" value="MFS general substrate transporter"/>
    <property type="match status" value="1"/>
</dbReference>
<keyword evidence="1 5" id="KW-0812">Transmembrane</keyword>
<sequence length="553" mass="54072">MVHPGAGPPWPRCLSHPSLGPDPAQSERGRPGGAGRRPGSAAPEPREATTTTHARPGTPSDAPPAARSPDDAPPAGASPGASPGASHSVPPGTSPGDLPGAARPPTVGAAGARPGGDPAGDAASGAAPPASLAPALAGLCGLLAGIGLARFSYTPLLPALIQAGWFTAPQAAFLGASNLLGYLAGALLAGRAAARLPLRPLLRGAMLLAALSCLASAWRGPGHGPGGSSGGWGEGTWGPLLWTGGWRVAAGIAGGVLMVVGANAALARMPPARRGLAAGLIFTGVGLGIALSGTLVPLLLRGGPGGAWLGLGALCLALTALAWNRWPETAAPLPSAVAPAPSTRAAVPAAEAGGTGRDGTARRALRGLVAAYALNAVGLVPHMVFLVDFIARGRGAGLAAGAWHWVLFGLGALAGPLLGGRLADRIGFRAALRLCYAVQCACIALPALPLGPGDEMGGVAAALLALSCVVTGACTPSVSSLALGRVQELAPDAEARRAAWATATVAWAVGQAAGAYAMSALFAATGRHAPLFAAGAVALALALAIELRAGRRP</sequence>
<dbReference type="Gene3D" id="1.20.1250.20">
    <property type="entry name" value="MFS general substrate transporter like domains"/>
    <property type="match status" value="2"/>
</dbReference>
<dbReference type="RefSeq" id="WP_248666158.1">
    <property type="nucleotide sequence ID" value="NZ_JALPRX010000023.1"/>
</dbReference>
<feature type="transmembrane region" description="Helical" evidence="5">
    <location>
        <begin position="460"/>
        <end position="486"/>
    </location>
</feature>
<feature type="transmembrane region" description="Helical" evidence="5">
    <location>
        <begin position="498"/>
        <end position="523"/>
    </location>
</feature>
<evidence type="ECO:0000256" key="3">
    <source>
        <dbReference type="ARBA" id="ARBA00023136"/>
    </source>
</evidence>
<feature type="compositionally biased region" description="Pro residues" evidence="4">
    <location>
        <begin position="1"/>
        <end position="11"/>
    </location>
</feature>
<feature type="transmembrane region" description="Helical" evidence="5">
    <location>
        <begin position="306"/>
        <end position="323"/>
    </location>
</feature>
<proteinExistence type="predicted"/>
<feature type="transmembrane region" description="Helical" evidence="5">
    <location>
        <begin position="529"/>
        <end position="547"/>
    </location>
</feature>
<gene>
    <name evidence="7" type="ORF">M0638_06515</name>
</gene>
<evidence type="ECO:0000256" key="1">
    <source>
        <dbReference type="ARBA" id="ARBA00022692"/>
    </source>
</evidence>
<dbReference type="InterPro" id="IPR010645">
    <property type="entry name" value="MFS_4"/>
</dbReference>
<evidence type="ECO:0000313" key="7">
    <source>
        <dbReference type="EMBL" id="MCK8784032.1"/>
    </source>
</evidence>
<evidence type="ECO:0000313" key="8">
    <source>
        <dbReference type="Proteomes" id="UP001139516"/>
    </source>
</evidence>
<feature type="transmembrane region" description="Helical" evidence="5">
    <location>
        <begin position="367"/>
        <end position="391"/>
    </location>
</feature>
<dbReference type="InterPro" id="IPR020846">
    <property type="entry name" value="MFS_dom"/>
</dbReference>
<dbReference type="Pfam" id="PF06779">
    <property type="entry name" value="MFS_4"/>
    <property type="match status" value="2"/>
</dbReference>
<feature type="transmembrane region" description="Helical" evidence="5">
    <location>
        <begin position="430"/>
        <end position="448"/>
    </location>
</feature>
<reference evidence="7" key="1">
    <citation type="submission" date="2022-04" db="EMBL/GenBank/DDBJ databases">
        <title>Roseomonas acroporae sp. nov., isolated from coral Acropora digitifera.</title>
        <authorList>
            <person name="Sun H."/>
        </authorList>
    </citation>
    <scope>NUCLEOTIDE SEQUENCE</scope>
    <source>
        <strain evidence="7">NAR14</strain>
    </source>
</reference>
<feature type="compositionally biased region" description="Low complexity" evidence="4">
    <location>
        <begin position="37"/>
        <end position="91"/>
    </location>
</feature>
<organism evidence="7 8">
    <name type="scientific">Roseomonas acroporae</name>
    <dbReference type="NCBI Taxonomy" id="2937791"/>
    <lineage>
        <taxon>Bacteria</taxon>
        <taxon>Pseudomonadati</taxon>
        <taxon>Pseudomonadota</taxon>
        <taxon>Alphaproteobacteria</taxon>
        <taxon>Acetobacterales</taxon>
        <taxon>Roseomonadaceae</taxon>
        <taxon>Roseomonas</taxon>
    </lineage>
</organism>
<feature type="transmembrane region" description="Helical" evidence="5">
    <location>
        <begin position="397"/>
        <end position="418"/>
    </location>
</feature>
<feature type="transmembrane region" description="Helical" evidence="5">
    <location>
        <begin position="201"/>
        <end position="220"/>
    </location>
</feature>
<name>A0A9X2BT98_9PROT</name>
<accession>A0A9X2BT98</accession>
<feature type="domain" description="Major facilitator superfamily (MFS) profile" evidence="6">
    <location>
        <begin position="133"/>
        <end position="552"/>
    </location>
</feature>
<dbReference type="AlphaFoldDB" id="A0A9X2BT98"/>
<feature type="transmembrane region" description="Helical" evidence="5">
    <location>
        <begin position="240"/>
        <end position="266"/>
    </location>
</feature>
<dbReference type="PROSITE" id="PS50850">
    <property type="entry name" value="MFS"/>
    <property type="match status" value="1"/>
</dbReference>
<protein>
    <submittedName>
        <fullName evidence="7">YbfB/YjiJ family MFS transporter</fullName>
    </submittedName>
</protein>
<keyword evidence="2 5" id="KW-1133">Transmembrane helix</keyword>